<sequence>MNPSFSRHPSPLDVGFVVLASAADTRPRTAASLLCCLRPSPPYKHAPPTACCIAPSQSQAPPASPLSFAMAASSFARKVSLLLLLVLVLAEISAQEHSPAPGPAPAMDNGAVGGSPGACAVALASIMSFVALLAR</sequence>
<keyword evidence="1" id="KW-0812">Transmembrane</keyword>
<organism evidence="2 3">
    <name type="scientific">Musa troglodytarum</name>
    <name type="common">fe'i banana</name>
    <dbReference type="NCBI Taxonomy" id="320322"/>
    <lineage>
        <taxon>Eukaryota</taxon>
        <taxon>Viridiplantae</taxon>
        <taxon>Streptophyta</taxon>
        <taxon>Embryophyta</taxon>
        <taxon>Tracheophyta</taxon>
        <taxon>Spermatophyta</taxon>
        <taxon>Magnoliopsida</taxon>
        <taxon>Liliopsida</taxon>
        <taxon>Zingiberales</taxon>
        <taxon>Musaceae</taxon>
        <taxon>Musa</taxon>
    </lineage>
</organism>
<feature type="transmembrane region" description="Helical" evidence="1">
    <location>
        <begin position="75"/>
        <end position="94"/>
    </location>
</feature>
<evidence type="ECO:0000313" key="3">
    <source>
        <dbReference type="Proteomes" id="UP001055439"/>
    </source>
</evidence>
<keyword evidence="3" id="KW-1185">Reference proteome</keyword>
<evidence type="ECO:0000313" key="2">
    <source>
        <dbReference type="EMBL" id="URD90973.1"/>
    </source>
</evidence>
<dbReference type="OrthoDB" id="10633171at2759"/>
<reference evidence="2" key="1">
    <citation type="submission" date="2022-05" db="EMBL/GenBank/DDBJ databases">
        <title>The Musa troglodytarum L. genome provides insights into the mechanism of non-climacteric behaviour and enrichment of carotenoids.</title>
        <authorList>
            <person name="Wang J."/>
        </authorList>
    </citation>
    <scope>NUCLEOTIDE SEQUENCE</scope>
    <source>
        <tissue evidence="2">Leaf</tissue>
    </source>
</reference>
<dbReference type="Proteomes" id="UP001055439">
    <property type="component" value="Chromosome 2"/>
</dbReference>
<dbReference type="EMBL" id="CP097504">
    <property type="protein sequence ID" value="URD90973.1"/>
    <property type="molecule type" value="Genomic_DNA"/>
</dbReference>
<dbReference type="AlphaFoldDB" id="A0A9E7JRQ5"/>
<evidence type="ECO:0000256" key="1">
    <source>
        <dbReference type="SAM" id="Phobius"/>
    </source>
</evidence>
<accession>A0A9E7JRQ5</accession>
<feature type="transmembrane region" description="Helical" evidence="1">
    <location>
        <begin position="114"/>
        <end position="134"/>
    </location>
</feature>
<keyword evidence="1" id="KW-1133">Transmembrane helix</keyword>
<gene>
    <name evidence="2" type="ORF">MUK42_20706</name>
</gene>
<name>A0A9E7JRQ5_9LILI</name>
<keyword evidence="1" id="KW-0472">Membrane</keyword>
<protein>
    <submittedName>
        <fullName evidence="2">Uncharacterized protein</fullName>
    </submittedName>
</protein>
<proteinExistence type="predicted"/>